<comment type="caution">
    <text evidence="1">The sequence shown here is derived from an EMBL/GenBank/DDBJ whole genome shotgun (WGS) entry which is preliminary data.</text>
</comment>
<keyword evidence="2" id="KW-1185">Reference proteome</keyword>
<dbReference type="InterPro" id="IPR011042">
    <property type="entry name" value="6-blade_b-propeller_TolB-like"/>
</dbReference>
<evidence type="ECO:0000313" key="1">
    <source>
        <dbReference type="EMBL" id="TWJ15099.1"/>
    </source>
</evidence>
<dbReference type="EMBL" id="VLLL01000005">
    <property type="protein sequence ID" value="TWJ15099.1"/>
    <property type="molecule type" value="Genomic_DNA"/>
</dbReference>
<protein>
    <recommendedName>
        <fullName evidence="3">WD40 repeat protein</fullName>
    </recommendedName>
</protein>
<dbReference type="AlphaFoldDB" id="A0A562VB28"/>
<dbReference type="Gene3D" id="2.120.10.30">
    <property type="entry name" value="TolB, C-terminal domain"/>
    <property type="match status" value="1"/>
</dbReference>
<dbReference type="Proteomes" id="UP000321617">
    <property type="component" value="Unassembled WGS sequence"/>
</dbReference>
<name>A0A562VB28_9ACTN</name>
<evidence type="ECO:0000313" key="2">
    <source>
        <dbReference type="Proteomes" id="UP000321617"/>
    </source>
</evidence>
<accession>A0A562VB28</accession>
<reference evidence="1 2" key="1">
    <citation type="journal article" date="2013" name="Stand. Genomic Sci.">
        <title>Genomic Encyclopedia of Type Strains, Phase I: The one thousand microbial genomes (KMG-I) project.</title>
        <authorList>
            <person name="Kyrpides N.C."/>
            <person name="Woyke T."/>
            <person name="Eisen J.A."/>
            <person name="Garrity G."/>
            <person name="Lilburn T.G."/>
            <person name="Beck B.J."/>
            <person name="Whitman W.B."/>
            <person name="Hugenholtz P."/>
            <person name="Klenk H.P."/>
        </authorList>
    </citation>
    <scope>NUCLEOTIDE SEQUENCE [LARGE SCALE GENOMIC DNA]</scope>
    <source>
        <strain evidence="1 2">DSM 45044</strain>
    </source>
</reference>
<sequence>MTDEFRELLHRRADGVKSAPLAEPAMTAGRRLGYVRDSVAGVAAVAVAAGLVGGYLVLDPATGGAPTAEDGAVLPAVPTDAVAGEIGRWTALPETLVYGNNGLGSDQAASLVTGDTYETLPLPYFTDDDGGDVEHTPWFVSPNGMNVASATEEGLSIGRLDAEADTLVHESATLCGLINWSPDSSRVVVSDCAGDTVDLILVDAVSGAVNRLATDLPVEGEDSDWVTAIWNADGSRLIWGNTPLGFTIADADGSDPEPFDAGVLPNAAEILDQHTIDTKLLPGEAENPRTRITAVSADGNLVCHDVTYGDPTGYHAMDRVSGHIEPGCNYLLDVSTGQRIEFPEVDGEGYTKIVGLSAFGEVITRTLTDPADSGPGYGTVYRTDLWNAEGEKIDSLVEPQYYEDGGKGRVMLNVLWGYTS</sequence>
<dbReference type="SUPFAM" id="SSF82171">
    <property type="entry name" value="DPP6 N-terminal domain-like"/>
    <property type="match status" value="1"/>
</dbReference>
<dbReference type="RefSeq" id="WP_147133220.1">
    <property type="nucleotide sequence ID" value="NZ_BAABIJ010000001.1"/>
</dbReference>
<gene>
    <name evidence="1" type="ORF">LX16_0797</name>
</gene>
<organism evidence="1 2">
    <name type="scientific">Stackebrandtia albiflava</name>
    <dbReference type="NCBI Taxonomy" id="406432"/>
    <lineage>
        <taxon>Bacteria</taxon>
        <taxon>Bacillati</taxon>
        <taxon>Actinomycetota</taxon>
        <taxon>Actinomycetes</taxon>
        <taxon>Glycomycetales</taxon>
        <taxon>Glycomycetaceae</taxon>
        <taxon>Stackebrandtia</taxon>
    </lineage>
</organism>
<proteinExistence type="predicted"/>
<evidence type="ECO:0008006" key="3">
    <source>
        <dbReference type="Google" id="ProtNLM"/>
    </source>
</evidence>